<feature type="transmembrane region" description="Helical" evidence="8">
    <location>
        <begin position="130"/>
        <end position="149"/>
    </location>
</feature>
<feature type="transmembrane region" description="Helical" evidence="8">
    <location>
        <begin position="481"/>
        <end position="502"/>
    </location>
</feature>
<evidence type="ECO:0000256" key="5">
    <source>
        <dbReference type="ARBA" id="ARBA00022989"/>
    </source>
</evidence>
<evidence type="ECO:0000256" key="6">
    <source>
        <dbReference type="ARBA" id="ARBA00023136"/>
    </source>
</evidence>
<dbReference type="GO" id="GO:0016020">
    <property type="term" value="C:membrane"/>
    <property type="evidence" value="ECO:0007669"/>
    <property type="project" value="UniProtKB-SubCell"/>
</dbReference>
<evidence type="ECO:0000256" key="7">
    <source>
        <dbReference type="SAM" id="MobiDB-lite"/>
    </source>
</evidence>
<feature type="compositionally biased region" description="Polar residues" evidence="7">
    <location>
        <begin position="1"/>
        <end position="14"/>
    </location>
</feature>
<dbReference type="FunFam" id="1.20.1740.10:FF:000042">
    <property type="entry name" value="Similar to amino acid transporter"/>
    <property type="match status" value="1"/>
</dbReference>
<evidence type="ECO:0000256" key="4">
    <source>
        <dbReference type="ARBA" id="ARBA00022801"/>
    </source>
</evidence>
<evidence type="ECO:0000313" key="11">
    <source>
        <dbReference type="Proteomes" id="UP000009038"/>
    </source>
</evidence>
<dbReference type="Pfam" id="PF01425">
    <property type="entry name" value="Amidase"/>
    <property type="match status" value="1"/>
</dbReference>
<dbReference type="AlphaFoldDB" id="G3XXD8"/>
<reference evidence="10 11" key="1">
    <citation type="journal article" date="2011" name="Genome Res.">
        <title>Comparative genomics of citric-acid-producing Aspergillus niger ATCC 1015 versus enzyme-producing CBS 513.88.</title>
        <authorList>
            <person name="Andersen M.R."/>
            <person name="Salazar M.P."/>
            <person name="Schaap P.J."/>
            <person name="van de Vondervoort P.J."/>
            <person name="Culley D."/>
            <person name="Thykaer J."/>
            <person name="Frisvad J.C."/>
            <person name="Nielsen K.F."/>
            <person name="Albang R."/>
            <person name="Albermann K."/>
            <person name="Berka R.M."/>
            <person name="Braus G.H."/>
            <person name="Braus-Stromeyer S.A."/>
            <person name="Corrochano L.M."/>
            <person name="Dai Z."/>
            <person name="van Dijck P.W."/>
            <person name="Hofmann G."/>
            <person name="Lasure L.L."/>
            <person name="Magnuson J.K."/>
            <person name="Menke H."/>
            <person name="Meijer M."/>
            <person name="Meijer S.L."/>
            <person name="Nielsen J.B."/>
            <person name="Nielsen M.L."/>
            <person name="van Ooyen A.J."/>
            <person name="Pel H.J."/>
            <person name="Poulsen L."/>
            <person name="Samson R.A."/>
            <person name="Stam H."/>
            <person name="Tsang A."/>
            <person name="van den Brink J.M."/>
            <person name="Atkins A."/>
            <person name="Aerts A."/>
            <person name="Shapiro H."/>
            <person name="Pangilinan J."/>
            <person name="Salamov A."/>
            <person name="Lou Y."/>
            <person name="Lindquist E."/>
            <person name="Lucas S."/>
            <person name="Grimwood J."/>
            <person name="Grigoriev I.V."/>
            <person name="Kubicek C.P."/>
            <person name="Martinez D."/>
            <person name="van Peij N.N."/>
            <person name="Roubos J.A."/>
            <person name="Nielsen J."/>
            <person name="Baker S.E."/>
        </authorList>
    </citation>
    <scope>NUCLEOTIDE SEQUENCE [LARGE SCALE GENOMIC DNA]</scope>
    <source>
        <strain evidence="11">ATCC 1015 / CBS 113.46 / FGSC A1144 / LSHB Ac4 / NCTC 3858a / NRRL 328 / USDA 3528.7</strain>
    </source>
</reference>
<dbReference type="STRING" id="380704.G3XXD8"/>
<feature type="region of interest" description="Disordered" evidence="7">
    <location>
        <begin position="1"/>
        <end position="79"/>
    </location>
</feature>
<feature type="transmembrane region" description="Helical" evidence="8">
    <location>
        <begin position="544"/>
        <end position="564"/>
    </location>
</feature>
<dbReference type="OrthoDB" id="6428749at2759"/>
<proteinExistence type="inferred from homology"/>
<feature type="transmembrane region" description="Helical" evidence="8">
    <location>
        <begin position="253"/>
        <end position="274"/>
    </location>
</feature>
<evidence type="ECO:0000256" key="3">
    <source>
        <dbReference type="ARBA" id="ARBA00022692"/>
    </source>
</evidence>
<evidence type="ECO:0000256" key="1">
    <source>
        <dbReference type="ARBA" id="ARBA00004141"/>
    </source>
</evidence>
<evidence type="ECO:0000259" key="9">
    <source>
        <dbReference type="Pfam" id="PF01425"/>
    </source>
</evidence>
<keyword evidence="3 8" id="KW-0812">Transmembrane</keyword>
<comment type="similarity">
    <text evidence="2">Belongs to the amidase family.</text>
</comment>
<dbReference type="SUPFAM" id="SSF75304">
    <property type="entry name" value="Amidase signature (AS) enzymes"/>
    <property type="match status" value="1"/>
</dbReference>
<comment type="caution">
    <text evidence="10">The sequence shown here is derived from an EMBL/GenBank/DDBJ whole genome shotgun (WGS) entry which is preliminary data.</text>
</comment>
<dbReference type="PANTHER" id="PTHR46072">
    <property type="entry name" value="AMIDASE-RELATED-RELATED"/>
    <property type="match status" value="1"/>
</dbReference>
<keyword evidence="4" id="KW-0378">Hydrolase</keyword>
<organism evidence="10 11">
    <name type="scientific">Aspergillus niger (strain ATCC 1015 / CBS 113.46 / FGSC A1144 / LSHB Ac4 / NCTC 3858a / NRRL 328 / USDA 3528.7)</name>
    <dbReference type="NCBI Taxonomy" id="380704"/>
    <lineage>
        <taxon>Eukaryota</taxon>
        <taxon>Fungi</taxon>
        <taxon>Dikarya</taxon>
        <taxon>Ascomycota</taxon>
        <taxon>Pezizomycotina</taxon>
        <taxon>Eurotiomycetes</taxon>
        <taxon>Eurotiomycetidae</taxon>
        <taxon>Eurotiales</taxon>
        <taxon>Aspergillaceae</taxon>
        <taxon>Aspergillus</taxon>
        <taxon>Aspergillus subgen. Circumdati</taxon>
    </lineage>
</organism>
<name>G3XXD8_ASPNA</name>
<dbReference type="InterPro" id="IPR023631">
    <property type="entry name" value="Amidase_dom"/>
</dbReference>
<dbReference type="EMBL" id="ACJE01000008">
    <property type="protein sequence ID" value="EHA24418.1"/>
    <property type="molecule type" value="Genomic_DNA"/>
</dbReference>
<keyword evidence="6 8" id="KW-0472">Membrane</keyword>
<evidence type="ECO:0000256" key="8">
    <source>
        <dbReference type="SAM" id="Phobius"/>
    </source>
</evidence>
<feature type="transmembrane region" description="Helical" evidence="8">
    <location>
        <begin position="508"/>
        <end position="532"/>
    </location>
</feature>
<feature type="compositionally biased region" description="Low complexity" evidence="7">
    <location>
        <begin position="61"/>
        <end position="73"/>
    </location>
</feature>
<feature type="transmembrane region" description="Helical" evidence="8">
    <location>
        <begin position="161"/>
        <end position="184"/>
    </location>
</feature>
<feature type="compositionally biased region" description="Low complexity" evidence="7">
    <location>
        <begin position="24"/>
        <end position="52"/>
    </location>
</feature>
<comment type="subcellular location">
    <subcellularLocation>
        <location evidence="1">Membrane</location>
        <topology evidence="1">Multi-pass membrane protein</topology>
    </subcellularLocation>
</comment>
<feature type="domain" description="Amidase" evidence="9">
    <location>
        <begin position="692"/>
        <end position="1145"/>
    </location>
</feature>
<dbReference type="Gene3D" id="1.20.1740.10">
    <property type="entry name" value="Amino acid/polyamine transporter I"/>
    <property type="match status" value="1"/>
</dbReference>
<sequence length="1157" mass="126595">MSHITFSNSESRSGNYHAPRDSLELASLASSPDSAPRSSRSSSPSGISSSRKLSLEDEDPLSSSNPQSQGPSGRPRSARSYSISSAFDFGATLFPLSQTTGGYAPLGVSAADREAGVADGSLERNKTLTYMNGLSLVIGLVIGSGIFSSPSQVNANAGSPGASLIAWVVAGLLAWTGAASYAELGGAIPLNGGSQVYLSKIFGELAGFLFTWCSVLVLKPGSAAIIAIIFGEYVVRAFVGADVETVNPWINKAVAFGGIFVVTLLNCISTRVAARIGDLFMFFKFVALLGVTIIGIIVAITGHSSTGSANKEWKSGWFEGTNLDISAWAVALIQHSSLTDSTKTNYVTGEFKNPNKDLPRVIHTAMPLVILSYLLANISYILVLPHSTIEATNTVAIQFGDKVFGHVGALIFALIVSASCIGALNATAFTSGRLVYAAGKEGYLPSIFGKLWTRDTSTNRLQRRSWATKVFSRLCGDGTRIGFTPIYAMALNSTLTLIYVIVGEFKTLVTFYGVAGYTFYFVTVLGLIILRVREPYLHRPYKTWISTPIIFCCVSLFLLSRAIIAEPLQTLIVVAFIVAGVPVYYWRIYKRDGRKAGATREKPCQCLHPIFHKRIACVQPWEQIVSQKRALRNQLLKPYQVNDIDRRAPQLLSVQERTRIQEDPVIQEITDIDSVPRLFECLKSGKYTAEQTTLAFIRRAVVAHQLTNCLTEIVFEDALEQARQLDHTFQRTGQVKGPLHGIPVTVKDQFNVKGVDTTLGYVGRSFAPATEDAVLVQMLKDMGAIVLAKTNLPQSIMWAETDNPLWGLTVNPRNPEFTPGGSTGGEAVLLALHGSILGYGTDIGGSVRIPQSHMGLYSLKPTSSRLPYHGVPVSTEGQEHVPSSVGPMARDLSSLCYVSRLIANAQPWQLDPKCTPLLWNESAYEEVQNRPMVIGLILDDGVVKVHPPIERALRDLSARLEAQGHELVVWDASDHLEYIQLMDTFYTVDGGEDIRRDVEAGGEPYIPHVEALVNRGKAISVYEYWQLNRKKAALQKKYLDKWNATRSPSGKPIDVLLAPTTPHPAIPHRTLRWVGYTKIWNFLDYSAVTFPVDQVRAEVDALPADYQPRNELDAWNWGLYDAKAMNGHPINVQIIGKKLEEEKVLGAATAIEKIWRS</sequence>
<dbReference type="Gene3D" id="3.90.1300.10">
    <property type="entry name" value="Amidase signature (AS) domain"/>
    <property type="match status" value="1"/>
</dbReference>
<accession>G3XXD8</accession>
<protein>
    <submittedName>
        <fullName evidence="10">Amino acid/polyamine transporter</fullName>
    </submittedName>
</protein>
<dbReference type="Pfam" id="PF13520">
    <property type="entry name" value="AA_permease_2"/>
    <property type="match status" value="1"/>
</dbReference>
<feature type="transmembrane region" description="Helical" evidence="8">
    <location>
        <begin position="280"/>
        <end position="301"/>
    </location>
</feature>
<feature type="transmembrane region" description="Helical" evidence="8">
    <location>
        <begin position="403"/>
        <end position="424"/>
    </location>
</feature>
<dbReference type="Proteomes" id="UP000009038">
    <property type="component" value="Unassembled WGS sequence"/>
</dbReference>
<evidence type="ECO:0000313" key="10">
    <source>
        <dbReference type="EMBL" id="EHA24418.1"/>
    </source>
</evidence>
<dbReference type="InterPro" id="IPR036928">
    <property type="entry name" value="AS_sf"/>
</dbReference>
<dbReference type="HOGENOM" id="CLU_008533_0_0_1"/>
<feature type="transmembrane region" description="Helical" evidence="8">
    <location>
        <begin position="361"/>
        <end position="383"/>
    </location>
</feature>
<dbReference type="PANTHER" id="PTHR46072:SF2">
    <property type="entry name" value="AMIDASE (EUROFUNG)"/>
    <property type="match status" value="1"/>
</dbReference>
<dbReference type="GO" id="GO:0016787">
    <property type="term" value="F:hydrolase activity"/>
    <property type="evidence" value="ECO:0007669"/>
    <property type="project" value="UniProtKB-KW"/>
</dbReference>
<keyword evidence="5 8" id="KW-1133">Transmembrane helix</keyword>
<feature type="transmembrane region" description="Helical" evidence="8">
    <location>
        <begin position="570"/>
        <end position="586"/>
    </location>
</feature>
<dbReference type="GO" id="GO:0022857">
    <property type="term" value="F:transmembrane transporter activity"/>
    <property type="evidence" value="ECO:0007669"/>
    <property type="project" value="InterPro"/>
</dbReference>
<dbReference type="InterPro" id="IPR002293">
    <property type="entry name" value="AA/rel_permease1"/>
</dbReference>
<gene>
    <name evidence="10" type="ORF">ASPNIDRAFT_181881</name>
</gene>
<evidence type="ECO:0000256" key="2">
    <source>
        <dbReference type="ARBA" id="ARBA00009199"/>
    </source>
</evidence>